<dbReference type="InterPro" id="IPR050669">
    <property type="entry name" value="Hemerythrin"/>
</dbReference>
<dbReference type="Pfam" id="PF01814">
    <property type="entry name" value="Hemerythrin"/>
    <property type="match status" value="1"/>
</dbReference>
<evidence type="ECO:0000256" key="3">
    <source>
        <dbReference type="ARBA" id="ARBA00022723"/>
    </source>
</evidence>
<keyword evidence="2" id="KW-0561">Oxygen transport</keyword>
<dbReference type="CDD" id="cd12107">
    <property type="entry name" value="Hemerythrin"/>
    <property type="match status" value="1"/>
</dbReference>
<keyword evidence="3" id="KW-0479">Metal-binding</keyword>
<accession>A0ABT8TA14</accession>
<dbReference type="PROSITE" id="PS00550">
    <property type="entry name" value="HEMERYTHRINS"/>
    <property type="match status" value="1"/>
</dbReference>
<comment type="caution">
    <text evidence="6">The sequence shown here is derived from an EMBL/GenBank/DDBJ whole genome shotgun (WGS) entry which is preliminary data.</text>
</comment>
<evidence type="ECO:0000256" key="2">
    <source>
        <dbReference type="ARBA" id="ARBA00022621"/>
    </source>
</evidence>
<evidence type="ECO:0000256" key="4">
    <source>
        <dbReference type="ARBA" id="ARBA00023004"/>
    </source>
</evidence>
<keyword evidence="4" id="KW-0408">Iron</keyword>
<dbReference type="SUPFAM" id="SSF47188">
    <property type="entry name" value="Hemerythrin-like"/>
    <property type="match status" value="1"/>
</dbReference>
<dbReference type="PANTHER" id="PTHR37164">
    <property type="entry name" value="BACTERIOHEMERYTHRIN"/>
    <property type="match status" value="1"/>
</dbReference>
<dbReference type="PANTHER" id="PTHR37164:SF1">
    <property type="entry name" value="BACTERIOHEMERYTHRIN"/>
    <property type="match status" value="1"/>
</dbReference>
<dbReference type="RefSeq" id="WP_302243429.1">
    <property type="nucleotide sequence ID" value="NZ_JAULJQ010000001.1"/>
</dbReference>
<evidence type="ECO:0000256" key="1">
    <source>
        <dbReference type="ARBA" id="ARBA00010587"/>
    </source>
</evidence>
<dbReference type="InterPro" id="IPR012827">
    <property type="entry name" value="Hemerythrin_metal-bd"/>
</dbReference>
<dbReference type="Gene3D" id="1.20.120.50">
    <property type="entry name" value="Hemerythrin-like"/>
    <property type="match status" value="1"/>
</dbReference>
<feature type="domain" description="Hemerythrin-like" evidence="5">
    <location>
        <begin position="12"/>
        <end position="117"/>
    </location>
</feature>
<protein>
    <submittedName>
        <fullName evidence="6">Hemerythrin domain-containing protein</fullName>
    </submittedName>
</protein>
<reference evidence="6 7" key="1">
    <citation type="submission" date="2023-06" db="EMBL/GenBank/DDBJ databases">
        <title>Campylobacter magnum sp. nov., isolated from cecal contents of domestic pigs (Sus scrofa domesticus).</title>
        <authorList>
            <person name="Papic B."/>
            <person name="Gruntar I."/>
        </authorList>
    </citation>
    <scope>NUCLEOTIDE SEQUENCE [LARGE SCALE GENOMIC DNA]</scope>
    <source>
        <strain evidence="7">34484-21</strain>
    </source>
</reference>
<gene>
    <name evidence="6" type="ORF">Q2362_01055</name>
</gene>
<evidence type="ECO:0000313" key="7">
    <source>
        <dbReference type="Proteomes" id="UP001171111"/>
    </source>
</evidence>
<proteinExistence type="inferred from homology"/>
<name>A0ABT8TA14_9BACT</name>
<keyword evidence="7" id="KW-1185">Reference proteome</keyword>
<dbReference type="EMBL" id="JAULJQ010000001">
    <property type="protein sequence ID" value="MDO2408687.1"/>
    <property type="molecule type" value="Genomic_DNA"/>
</dbReference>
<evidence type="ECO:0000259" key="5">
    <source>
        <dbReference type="Pfam" id="PF01814"/>
    </source>
</evidence>
<comment type="similarity">
    <text evidence="1">Belongs to the hemerythrin family.</text>
</comment>
<dbReference type="InterPro" id="IPR016131">
    <property type="entry name" value="Haemerythrin_Fe_BS"/>
</dbReference>
<organism evidence="6 7">
    <name type="scientific">Campylobacter magnus</name>
    <dbReference type="NCBI Taxonomy" id="3026462"/>
    <lineage>
        <taxon>Bacteria</taxon>
        <taxon>Pseudomonadati</taxon>
        <taxon>Campylobacterota</taxon>
        <taxon>Epsilonproteobacteria</taxon>
        <taxon>Campylobacterales</taxon>
        <taxon>Campylobacteraceae</taxon>
        <taxon>Campylobacter</taxon>
    </lineage>
</organism>
<dbReference type="NCBIfam" id="TIGR02481">
    <property type="entry name" value="hemeryth_dom"/>
    <property type="match status" value="1"/>
</dbReference>
<keyword evidence="2" id="KW-0813">Transport</keyword>
<evidence type="ECO:0000313" key="6">
    <source>
        <dbReference type="EMBL" id="MDO2408687.1"/>
    </source>
</evidence>
<dbReference type="InterPro" id="IPR035938">
    <property type="entry name" value="Hemerythrin-like_sf"/>
</dbReference>
<dbReference type="Proteomes" id="UP001171111">
    <property type="component" value="Unassembled WGS sequence"/>
</dbReference>
<sequence length="193" mass="23030">MFEWKREYSVGNALLDKEHERFFELAKRAFFTGRNEVSPIYLKNLINDFINFAKQHFKHEEDYMKQIGYPFLTEHAALHENILRTFVMLSSSDKPVLQAKEELIKVVRAWLVEHMLTNDIRIERWQKKQQINITEENVLEKEINELEQKFIDYDYVCNCPDMVHKIPESIHLRIVAGEPFVCERCGAKVKLKN</sequence>
<dbReference type="InterPro" id="IPR012312">
    <property type="entry name" value="Hemerythrin-like"/>
</dbReference>